<dbReference type="eggNOG" id="ENOG502R251">
    <property type="taxonomic scope" value="Eukaryota"/>
</dbReference>
<protein>
    <recommendedName>
        <fullName evidence="2">F-box domain-containing protein</fullName>
    </recommendedName>
</protein>
<name>A0A0W0EYP9_MONRR</name>
<sequence length="581" mass="63300">MRLPSELICAIGSHLPLEDIKTLRRCSHRLGNALQPILFKSIAIDSTPRRSESTMGLLKYLEKEPFSFAPSVANLAITTPTLIPATLLESGLSKLRNIRVIRWRLDGTETLSMIHIILTYMSSLSSLREWHLTGYTDLPFPFPFDTRPIHNLSVLSITGPFGSAQYGISRPLLRLIDANPALMSLSLDVAWSNSTQEPSNLEDFLGNAHRLERLEYLRLPRWKVSLGTTISMPALTALDLTHTSAVTGLWSALLEQGIRLRNLTASILDADLLAYLASYSGLQNLALVDLGSSRHADALTQKLYEDVLPMHGGTLVSLAVESGNTASREWCLSSEQAGKVVEQCESLEHLKASVRASDLMRGGVVDAILSAAPASLRSINLARCAGSDLSPVSRKYDPCTWFNKISSFSVGSDTLTPCDGVVLGVEYVYLLDRRDGEGNGFVLCGYKRHWLEQDWAGMTAFDIYVGTADATWSASTATGDAVFLPGQFRTRFDTPCMSVEGKASSASEHLSRHHTWISSAPDSVLSVGRDMLQDRYLLPLRPFVNAEKTEIPPLVGTAGENEGVAKSVSTQQPHSGGADGA</sequence>
<dbReference type="AlphaFoldDB" id="A0A0W0EYP9"/>
<organism evidence="3 4">
    <name type="scientific">Moniliophthora roreri</name>
    <name type="common">Frosty pod rot fungus</name>
    <name type="synonym">Monilia roreri</name>
    <dbReference type="NCBI Taxonomy" id="221103"/>
    <lineage>
        <taxon>Eukaryota</taxon>
        <taxon>Fungi</taxon>
        <taxon>Dikarya</taxon>
        <taxon>Basidiomycota</taxon>
        <taxon>Agaricomycotina</taxon>
        <taxon>Agaricomycetes</taxon>
        <taxon>Agaricomycetidae</taxon>
        <taxon>Agaricales</taxon>
        <taxon>Marasmiineae</taxon>
        <taxon>Marasmiaceae</taxon>
        <taxon>Moniliophthora</taxon>
    </lineage>
</organism>
<gene>
    <name evidence="3" type="ORF">WG66_18196</name>
</gene>
<dbReference type="Proteomes" id="UP000054988">
    <property type="component" value="Unassembled WGS sequence"/>
</dbReference>
<feature type="domain" description="F-box" evidence="2">
    <location>
        <begin position="1"/>
        <end position="42"/>
    </location>
</feature>
<dbReference type="InterPro" id="IPR001810">
    <property type="entry name" value="F-box_dom"/>
</dbReference>
<dbReference type="InterPro" id="IPR032675">
    <property type="entry name" value="LRR_dom_sf"/>
</dbReference>
<reference evidence="3 4" key="1">
    <citation type="submission" date="2015-12" db="EMBL/GenBank/DDBJ databases">
        <title>Draft genome sequence of Moniliophthora roreri, the causal agent of frosty pod rot of cacao.</title>
        <authorList>
            <person name="Aime M.C."/>
            <person name="Diaz-Valderrama J.R."/>
            <person name="Kijpornyongpan T."/>
            <person name="Phillips-Mora W."/>
        </authorList>
    </citation>
    <scope>NUCLEOTIDE SEQUENCE [LARGE SCALE GENOMIC DNA]</scope>
    <source>
        <strain evidence="3 4">MCA 2952</strain>
    </source>
</reference>
<evidence type="ECO:0000256" key="1">
    <source>
        <dbReference type="SAM" id="MobiDB-lite"/>
    </source>
</evidence>
<dbReference type="PROSITE" id="PS50181">
    <property type="entry name" value="FBOX"/>
    <property type="match status" value="1"/>
</dbReference>
<feature type="region of interest" description="Disordered" evidence="1">
    <location>
        <begin position="554"/>
        <end position="581"/>
    </location>
</feature>
<evidence type="ECO:0000259" key="2">
    <source>
        <dbReference type="PROSITE" id="PS50181"/>
    </source>
</evidence>
<evidence type="ECO:0000313" key="3">
    <source>
        <dbReference type="EMBL" id="KTB29216.1"/>
    </source>
</evidence>
<accession>A0A0W0EYP9</accession>
<proteinExistence type="predicted"/>
<evidence type="ECO:0000313" key="4">
    <source>
        <dbReference type="Proteomes" id="UP000054988"/>
    </source>
</evidence>
<dbReference type="SUPFAM" id="SSF52047">
    <property type="entry name" value="RNI-like"/>
    <property type="match status" value="1"/>
</dbReference>
<dbReference type="EMBL" id="LATX01002443">
    <property type="protein sequence ID" value="KTB29216.1"/>
    <property type="molecule type" value="Genomic_DNA"/>
</dbReference>
<comment type="caution">
    <text evidence="3">The sequence shown here is derived from an EMBL/GenBank/DDBJ whole genome shotgun (WGS) entry which is preliminary data.</text>
</comment>
<dbReference type="Gene3D" id="3.80.10.10">
    <property type="entry name" value="Ribonuclease Inhibitor"/>
    <property type="match status" value="1"/>
</dbReference>